<dbReference type="PANTHER" id="PTHR24361:SF678">
    <property type="entry name" value="SPORULATION-SPECIFIC PROTEIN 1"/>
    <property type="match status" value="1"/>
</dbReference>
<dbReference type="GO" id="GO:0004674">
    <property type="term" value="F:protein serine/threonine kinase activity"/>
    <property type="evidence" value="ECO:0007669"/>
    <property type="project" value="UniProtKB-EC"/>
</dbReference>
<reference evidence="3 4" key="1">
    <citation type="submission" date="2019-02" db="EMBL/GenBank/DDBJ databases">
        <title>Deep-cultivation of Planctomycetes and their phenomic and genomic characterization uncovers novel biology.</title>
        <authorList>
            <person name="Wiegand S."/>
            <person name="Jogler M."/>
            <person name="Boedeker C."/>
            <person name="Pinto D."/>
            <person name="Vollmers J."/>
            <person name="Rivas-Marin E."/>
            <person name="Kohn T."/>
            <person name="Peeters S.H."/>
            <person name="Heuer A."/>
            <person name="Rast P."/>
            <person name="Oberbeckmann S."/>
            <person name="Bunk B."/>
            <person name="Jeske O."/>
            <person name="Meyerdierks A."/>
            <person name="Storesund J.E."/>
            <person name="Kallscheuer N."/>
            <person name="Luecker S."/>
            <person name="Lage O.M."/>
            <person name="Pohl T."/>
            <person name="Merkel B.J."/>
            <person name="Hornburger P."/>
            <person name="Mueller R.-W."/>
            <person name="Bruemmer F."/>
            <person name="Labrenz M."/>
            <person name="Spormann A.M."/>
            <person name="Op Den Camp H."/>
            <person name="Overmann J."/>
            <person name="Amann R."/>
            <person name="Jetten M.S.M."/>
            <person name="Mascher T."/>
            <person name="Medema M.H."/>
            <person name="Devos D.P."/>
            <person name="Kaster A.-K."/>
            <person name="Ovreas L."/>
            <person name="Rohde M."/>
            <person name="Galperin M.Y."/>
            <person name="Jogler C."/>
        </authorList>
    </citation>
    <scope>NUCLEOTIDE SEQUENCE [LARGE SCALE GENOMIC DNA]</scope>
    <source>
        <strain evidence="3 4">Pla111</strain>
    </source>
</reference>
<evidence type="ECO:0000313" key="3">
    <source>
        <dbReference type="EMBL" id="TWT41563.1"/>
    </source>
</evidence>
<protein>
    <submittedName>
        <fullName evidence="3">Serine/threonine-protein kinase PknB</fullName>
        <ecNumber evidence="3">2.7.11.1</ecNumber>
    </submittedName>
</protein>
<gene>
    <name evidence="3" type="primary">pknB_12</name>
    <name evidence="3" type="ORF">Pla111_29400</name>
</gene>
<dbReference type="AlphaFoldDB" id="A0A5C5VTV4"/>
<dbReference type="GO" id="GO:0005737">
    <property type="term" value="C:cytoplasm"/>
    <property type="evidence" value="ECO:0007669"/>
    <property type="project" value="TreeGrafter"/>
</dbReference>
<dbReference type="InterPro" id="IPR053235">
    <property type="entry name" value="Ser_Thr_kinase"/>
</dbReference>
<dbReference type="EMBL" id="SJPH01000008">
    <property type="protein sequence ID" value="TWT41563.1"/>
    <property type="molecule type" value="Genomic_DNA"/>
</dbReference>
<evidence type="ECO:0000313" key="4">
    <source>
        <dbReference type="Proteomes" id="UP000318995"/>
    </source>
</evidence>
<feature type="domain" description="Protein kinase" evidence="2">
    <location>
        <begin position="11"/>
        <end position="279"/>
    </location>
</feature>
<dbReference type="InterPro" id="IPR011009">
    <property type="entry name" value="Kinase-like_dom_sf"/>
</dbReference>
<dbReference type="GO" id="GO:0005524">
    <property type="term" value="F:ATP binding"/>
    <property type="evidence" value="ECO:0007669"/>
    <property type="project" value="InterPro"/>
</dbReference>
<dbReference type="Gene3D" id="1.10.510.10">
    <property type="entry name" value="Transferase(Phosphotransferase) domain 1"/>
    <property type="match status" value="1"/>
</dbReference>
<dbReference type="Pfam" id="PF00069">
    <property type="entry name" value="Pkinase"/>
    <property type="match status" value="1"/>
</dbReference>
<dbReference type="SUPFAM" id="SSF56112">
    <property type="entry name" value="Protein kinase-like (PK-like)"/>
    <property type="match status" value="1"/>
</dbReference>
<dbReference type="OrthoDB" id="6111975at2"/>
<evidence type="ECO:0000259" key="2">
    <source>
        <dbReference type="PROSITE" id="PS50011"/>
    </source>
</evidence>
<evidence type="ECO:0000256" key="1">
    <source>
        <dbReference type="SAM" id="MobiDB-lite"/>
    </source>
</evidence>
<feature type="region of interest" description="Disordered" evidence="1">
    <location>
        <begin position="280"/>
        <end position="299"/>
    </location>
</feature>
<dbReference type="InterPro" id="IPR000719">
    <property type="entry name" value="Prot_kinase_dom"/>
</dbReference>
<dbReference type="RefSeq" id="WP_146575150.1">
    <property type="nucleotide sequence ID" value="NZ_SJPH01000008.1"/>
</dbReference>
<sequence>MASKNEIVGDYRMYHLIRAGAVYEIWAVRRTSGSDNDVYAIKWLPKDSNRYSRLAVTELKHEYTVGKALDHKAVIKTYDYGTGANGAWLVMEFFKTPNLKQQIIADVAALQWRVKEVLTAAASGLAHMHERGWVHRDIKPDNYLINDDNEVRLIDFTIAAKPTGGLSKLFGSKTKVQGTYSYMSPEQIRGQGVDPRDDVYSFGCLAYELLAGKLPYTANNPQELLQRHLKSKPPSLVVNDPNIHPNFDNFVRQMLAKTREERPESMKQVMMKLRTEPIFYTPPRKPVEADPAAQTDNPN</sequence>
<keyword evidence="3" id="KW-0418">Kinase</keyword>
<keyword evidence="3" id="KW-0808">Transferase</keyword>
<dbReference type="PROSITE" id="PS50011">
    <property type="entry name" value="PROTEIN_KINASE_DOM"/>
    <property type="match status" value="1"/>
</dbReference>
<dbReference type="EC" id="2.7.11.1" evidence="3"/>
<comment type="caution">
    <text evidence="3">The sequence shown here is derived from an EMBL/GenBank/DDBJ whole genome shotgun (WGS) entry which is preliminary data.</text>
</comment>
<keyword evidence="4" id="KW-1185">Reference proteome</keyword>
<accession>A0A5C5VTV4</accession>
<proteinExistence type="predicted"/>
<dbReference type="CDD" id="cd14014">
    <property type="entry name" value="STKc_PknB_like"/>
    <property type="match status" value="1"/>
</dbReference>
<dbReference type="PANTHER" id="PTHR24361">
    <property type="entry name" value="MITOGEN-ACTIVATED KINASE KINASE KINASE"/>
    <property type="match status" value="1"/>
</dbReference>
<organism evidence="3 4">
    <name type="scientific">Botrimarina hoheduenensis</name>
    <dbReference type="NCBI Taxonomy" id="2528000"/>
    <lineage>
        <taxon>Bacteria</taxon>
        <taxon>Pseudomonadati</taxon>
        <taxon>Planctomycetota</taxon>
        <taxon>Planctomycetia</taxon>
        <taxon>Pirellulales</taxon>
        <taxon>Lacipirellulaceae</taxon>
        <taxon>Botrimarina</taxon>
    </lineage>
</organism>
<dbReference type="SMART" id="SM00220">
    <property type="entry name" value="S_TKc"/>
    <property type="match status" value="1"/>
</dbReference>
<dbReference type="Proteomes" id="UP000318995">
    <property type="component" value="Unassembled WGS sequence"/>
</dbReference>
<name>A0A5C5VTV4_9BACT</name>